<dbReference type="EMBL" id="LR796973">
    <property type="protein sequence ID" value="CAB4179042.1"/>
    <property type="molecule type" value="Genomic_DNA"/>
</dbReference>
<dbReference type="NCBIfam" id="TIGR01554">
    <property type="entry name" value="major_cap_HK97"/>
    <property type="match status" value="1"/>
</dbReference>
<evidence type="ECO:0000259" key="9">
    <source>
        <dbReference type="Pfam" id="PF04586"/>
    </source>
</evidence>
<dbReference type="InterPro" id="IPR054613">
    <property type="entry name" value="Peptidase_S78_dom"/>
</dbReference>
<evidence type="ECO:0000313" key="13">
    <source>
        <dbReference type="EMBL" id="CAB4192103.1"/>
    </source>
</evidence>
<gene>
    <name evidence="11" type="ORF">UFOVP1028_30</name>
    <name evidence="12" type="ORF">UFOVP1187_35</name>
    <name evidence="13" type="ORF">UFOVP1235_6</name>
    <name evidence="14" type="ORF">UFOVP1488_35</name>
</gene>
<keyword evidence="2" id="KW-1188">Viral release from host cell</keyword>
<evidence type="ECO:0000313" key="14">
    <source>
        <dbReference type="EMBL" id="CAB4215918.1"/>
    </source>
</evidence>
<evidence type="ECO:0000256" key="5">
    <source>
        <dbReference type="ARBA" id="ARBA00022844"/>
    </source>
</evidence>
<evidence type="ECO:0000256" key="3">
    <source>
        <dbReference type="ARBA" id="ARBA00022670"/>
    </source>
</evidence>
<dbReference type="GO" id="GO:0008233">
    <property type="term" value="F:peptidase activity"/>
    <property type="evidence" value="ECO:0007669"/>
    <property type="project" value="UniProtKB-KW"/>
</dbReference>
<keyword evidence="7" id="KW-1273">Viral capsid maturation</keyword>
<keyword evidence="5" id="KW-0946">Virion</keyword>
<sequence>MANDALPRENLVRATYPGAAVSEGDAPRMTGHFARFNEWTTIDSRIEGRFLERVAPGAFAKTIAESRDSVKVLFNHGKDPQIGDKPLGTITSLEEDGTGARYDVALLDTSYNRDLIPGLRAGVYGASFRFSVVKEDVVRSPKASEYNPGALPERTIREARLFEFGPVTFPAYAGATASVRSLTDVYTLDRLTSDPERLRDMLVELQAGALDAAEPAPATPETRAVPVPVKPAPRQETTPMHDSLKLHPVEQEARITELETSLRAQAETLTGIPSVEERARWDSDTVELTELRAARAVRAERSAFLATIAPKPDNQERSYSAPNIVRSPGADIYDMGQYGPGQVRSYEDRDQKLRDNAMRSLDASSFAQSNVDQARAKEGVQELLDNKDSRNKELAHRILLTGSPQYKRAFADSLVNMRPTPFLDDTHVRAAALAVTGTTTTGGYMLPYVFDPTFIKTGAFTNINPFRQVCRVEQIVGGNKWQGVSVGAVPAIYETEALAITEAGPTFSNPSVQTQRASAFVSLSYETLQDRPSVVAEIADLIQEGKDTLEEAQFSIGAGTTVYPLGMFVKSTFTVKETITNDTFAVADLDATEADLPIRFRRDAIWMLSRGVIRIIQGWETAYGKLFNSTLGYPAVGNIENNPGGNTGLSLLGYPVFETPSAPVTVTSDDTIVGILVSPKNYIIVDRVGMNVELVPNLIDGNGKVTGQRGIFAMFRNSAKALNADAGRQININ</sequence>
<dbReference type="Pfam" id="PF05065">
    <property type="entry name" value="Phage_capsid"/>
    <property type="match status" value="1"/>
</dbReference>
<dbReference type="GO" id="GO:0044423">
    <property type="term" value="C:virion component"/>
    <property type="evidence" value="ECO:0007669"/>
    <property type="project" value="UniProtKB-KW"/>
</dbReference>
<dbReference type="Pfam" id="PF04586">
    <property type="entry name" value="Peptidase_S78"/>
    <property type="match status" value="1"/>
</dbReference>
<proteinExistence type="predicted"/>
<dbReference type="InterPro" id="IPR024455">
    <property type="entry name" value="Phage_capsid"/>
</dbReference>
<keyword evidence="6" id="KW-0118">Viral capsid assembly</keyword>
<dbReference type="EMBL" id="LR797134">
    <property type="protein sequence ID" value="CAB4189452.1"/>
    <property type="molecule type" value="Genomic_DNA"/>
</dbReference>
<evidence type="ECO:0000256" key="7">
    <source>
        <dbReference type="ARBA" id="ARBA00023045"/>
    </source>
</evidence>
<feature type="compositionally biased region" description="Low complexity" evidence="8">
    <location>
        <begin position="213"/>
        <end position="227"/>
    </location>
</feature>
<evidence type="ECO:0000256" key="8">
    <source>
        <dbReference type="SAM" id="MobiDB-lite"/>
    </source>
</evidence>
<evidence type="ECO:0000313" key="11">
    <source>
        <dbReference type="EMBL" id="CAB4179042.1"/>
    </source>
</evidence>
<dbReference type="GO" id="GO:0046797">
    <property type="term" value="P:viral procapsid maturation"/>
    <property type="evidence" value="ECO:0007669"/>
    <property type="project" value="UniProtKB-KW"/>
</dbReference>
<feature type="region of interest" description="Disordered" evidence="8">
    <location>
        <begin position="213"/>
        <end position="240"/>
    </location>
</feature>
<protein>
    <submittedName>
        <fullName evidence="12">Phage major capsid protein, HK97</fullName>
    </submittedName>
</protein>
<reference evidence="12" key="1">
    <citation type="submission" date="2020-05" db="EMBL/GenBank/DDBJ databases">
        <authorList>
            <person name="Chiriac C."/>
            <person name="Salcher M."/>
            <person name="Ghai R."/>
            <person name="Kavagutti S V."/>
        </authorList>
    </citation>
    <scope>NUCLEOTIDE SEQUENCE</scope>
</reference>
<dbReference type="GO" id="GO:0006508">
    <property type="term" value="P:proteolysis"/>
    <property type="evidence" value="ECO:0007669"/>
    <property type="project" value="UniProtKB-KW"/>
</dbReference>
<dbReference type="EMBL" id="LR797191">
    <property type="protein sequence ID" value="CAB4192103.1"/>
    <property type="molecule type" value="Genomic_DNA"/>
</dbReference>
<evidence type="ECO:0000259" key="10">
    <source>
        <dbReference type="Pfam" id="PF05065"/>
    </source>
</evidence>
<feature type="domain" description="Phage capsid-like C-terminal" evidence="10">
    <location>
        <begin position="442"/>
        <end position="714"/>
    </location>
</feature>
<name>A0A6J5R045_9CAUD</name>
<organism evidence="12">
    <name type="scientific">uncultured Caudovirales phage</name>
    <dbReference type="NCBI Taxonomy" id="2100421"/>
    <lineage>
        <taxon>Viruses</taxon>
        <taxon>Duplodnaviria</taxon>
        <taxon>Heunggongvirae</taxon>
        <taxon>Uroviricota</taxon>
        <taxon>Caudoviricetes</taxon>
        <taxon>Peduoviridae</taxon>
        <taxon>Maltschvirus</taxon>
        <taxon>Maltschvirus maltsch</taxon>
    </lineage>
</organism>
<dbReference type="SUPFAM" id="SSF56563">
    <property type="entry name" value="Major capsid protein gp5"/>
    <property type="match status" value="1"/>
</dbReference>
<feature type="domain" description="Prohead serine protease" evidence="9">
    <location>
        <begin position="26"/>
        <end position="180"/>
    </location>
</feature>
<accession>A0A6J5R045</accession>
<keyword evidence="3" id="KW-0645">Protease</keyword>
<keyword evidence="4" id="KW-0378">Hydrolase</keyword>
<evidence type="ECO:0000313" key="12">
    <source>
        <dbReference type="EMBL" id="CAB4189452.1"/>
    </source>
</evidence>
<evidence type="ECO:0000256" key="6">
    <source>
        <dbReference type="ARBA" id="ARBA00022950"/>
    </source>
</evidence>
<evidence type="ECO:0000256" key="4">
    <source>
        <dbReference type="ARBA" id="ARBA00022801"/>
    </source>
</evidence>
<dbReference type="EMBL" id="LR797432">
    <property type="protein sequence ID" value="CAB4215918.1"/>
    <property type="molecule type" value="Genomic_DNA"/>
</dbReference>
<dbReference type="InterPro" id="IPR054612">
    <property type="entry name" value="Phage_capsid-like_C"/>
</dbReference>
<evidence type="ECO:0000256" key="1">
    <source>
        <dbReference type="ARBA" id="ARBA00004328"/>
    </source>
</evidence>
<comment type="subcellular location">
    <subcellularLocation>
        <location evidence="1">Virion</location>
    </subcellularLocation>
</comment>
<evidence type="ECO:0000256" key="2">
    <source>
        <dbReference type="ARBA" id="ARBA00022612"/>
    </source>
</evidence>